<dbReference type="AlphaFoldDB" id="A0A9P7L4A1"/>
<organism evidence="1 2">
    <name type="scientific">Fusarium xylarioides</name>
    <dbReference type="NCBI Taxonomy" id="221167"/>
    <lineage>
        <taxon>Eukaryota</taxon>
        <taxon>Fungi</taxon>
        <taxon>Dikarya</taxon>
        <taxon>Ascomycota</taxon>
        <taxon>Pezizomycotina</taxon>
        <taxon>Sordariomycetes</taxon>
        <taxon>Hypocreomycetidae</taxon>
        <taxon>Hypocreales</taxon>
        <taxon>Nectriaceae</taxon>
        <taxon>Fusarium</taxon>
        <taxon>Fusarium fujikuroi species complex</taxon>
    </lineage>
</organism>
<accession>A0A9P7L4A1</accession>
<keyword evidence="2" id="KW-1185">Reference proteome</keyword>
<proteinExistence type="predicted"/>
<name>A0A9P7L4A1_9HYPO</name>
<evidence type="ECO:0000313" key="1">
    <source>
        <dbReference type="EMBL" id="KAG5769477.1"/>
    </source>
</evidence>
<sequence length="284" mass="32233">MGYKDAQDYERYTTLTGGRPDDKLPPLDFQDGALRLVPGEVWCRWREDISGILCDSDGYQDERPLRTHYERVHGATLSGEHPTEGRRNQGMISRWYADVVNGLQPSWPRSVQTARLSVQDLIRGSVYNQVDYQSAVRLTRLFNKHSPDMPPKVGEELRDMLVSGAFQHTQDSLQEAIKHQTSKEMFDAVNNEPKWINITYERWFILVGVYGVKTLRQECQGIVGAVLTRCGEELDKSLTYKHGPDDSKPHVSALITQMSDTIAKQQKAIDHLNLLVEGLTDASC</sequence>
<gene>
    <name evidence="1" type="ORF">H9Q72_003281</name>
</gene>
<reference evidence="1" key="2">
    <citation type="submission" date="2020-10" db="EMBL/GenBank/DDBJ databases">
        <authorList>
            <person name="Peck L.D."/>
            <person name="Nowell R.W."/>
            <person name="Flood J."/>
            <person name="Ryan M.J."/>
            <person name="Barraclough T.G."/>
        </authorList>
    </citation>
    <scope>NUCLEOTIDE SEQUENCE</scope>
    <source>
        <strain evidence="1">IMI 127659i</strain>
    </source>
</reference>
<evidence type="ECO:0000313" key="2">
    <source>
        <dbReference type="Proteomes" id="UP000750502"/>
    </source>
</evidence>
<dbReference type="Proteomes" id="UP000750502">
    <property type="component" value="Unassembled WGS sequence"/>
</dbReference>
<protein>
    <submittedName>
        <fullName evidence="1">Uncharacterized protein</fullName>
    </submittedName>
</protein>
<dbReference type="EMBL" id="JADFTT010000077">
    <property type="protein sequence ID" value="KAG5769477.1"/>
    <property type="molecule type" value="Genomic_DNA"/>
</dbReference>
<dbReference type="OrthoDB" id="4970011at2759"/>
<reference evidence="1" key="1">
    <citation type="journal article" date="2020" name="bioRxiv">
        <title>Historical genomics reveals the evolutionary mechanisms behind multiple outbreaks of the host-specific coffee wilt pathogen Fusarium xylarioides.</title>
        <authorList>
            <person name="Peck D."/>
            <person name="Nowell R.W."/>
            <person name="Flood J."/>
            <person name="Ryan M.J."/>
            <person name="Barraclough T.G."/>
        </authorList>
    </citation>
    <scope>NUCLEOTIDE SEQUENCE</scope>
    <source>
        <strain evidence="1">IMI 127659i</strain>
    </source>
</reference>
<comment type="caution">
    <text evidence="1">The sequence shown here is derived from an EMBL/GenBank/DDBJ whole genome shotgun (WGS) entry which is preliminary data.</text>
</comment>